<keyword evidence="4" id="KW-0378">Hydrolase</keyword>
<dbReference type="InterPro" id="IPR036034">
    <property type="entry name" value="PDZ_sf"/>
</dbReference>
<dbReference type="InterPro" id="IPR041489">
    <property type="entry name" value="PDZ_6"/>
</dbReference>
<sequence>MKNNVIRNGLGIILLVAFLCIPFITPIQTYLSLPNQITTFNNTNETLTLPAMGSSVQVNNSESDEVIEAIDASEFRTLTSGKSDIVYEMAGIPIKRVNVDVLDDFKIIPGGQSIGVNLQTLGVLVVGHHLVDTSDGKVSPGEDADIQVGDTLLSINGEKINNMKEVTPYVDKAGENGNELTVEVKRDEETFKTQLKPYLDSKDDSYRIGLYIRDSAAGIGTMTFYEPKSKKYGALGHVISDMDTRKPIEINNGTIVRSNIKSIDKGSNGTPGEKQAEFSSGENQIGNITKNSPFGVFGKLDKQINNGQMDKPMPIALPHEVKEGPAKILTVVEGEEVEEFDVKIVNSVQQKFPATKGMIVKITDKELLDKTGGIVQGMSGSPIIQDGKVIGAVTHVFVNDPTSGYGVHIEWMLNEAGIDIYKEEKQEAS</sequence>
<gene>
    <name evidence="4" type="primary">spoIVB</name>
    <name evidence="4" type="ORF">QQS35_14270</name>
</gene>
<evidence type="ECO:0000313" key="5">
    <source>
        <dbReference type="Proteomes" id="UP001235343"/>
    </source>
</evidence>
<accession>A0ABT7L6W2</accession>
<dbReference type="Pfam" id="PF05580">
    <property type="entry name" value="Peptidase_S55"/>
    <property type="match status" value="1"/>
</dbReference>
<evidence type="ECO:0000256" key="2">
    <source>
        <dbReference type="SAM" id="MobiDB-lite"/>
    </source>
</evidence>
<dbReference type="PROSITE" id="PS51494">
    <property type="entry name" value="SPOIVB"/>
    <property type="match status" value="1"/>
</dbReference>
<organism evidence="4 5">
    <name type="scientific">Aquibacillus rhizosphaerae</name>
    <dbReference type="NCBI Taxonomy" id="3051431"/>
    <lineage>
        <taxon>Bacteria</taxon>
        <taxon>Bacillati</taxon>
        <taxon>Bacillota</taxon>
        <taxon>Bacilli</taxon>
        <taxon>Bacillales</taxon>
        <taxon>Bacillaceae</taxon>
        <taxon>Aquibacillus</taxon>
    </lineage>
</organism>
<dbReference type="Pfam" id="PF17820">
    <property type="entry name" value="PDZ_6"/>
    <property type="match status" value="1"/>
</dbReference>
<dbReference type="NCBIfam" id="TIGR02860">
    <property type="entry name" value="spore_IV_B"/>
    <property type="match status" value="1"/>
</dbReference>
<name>A0ABT7L6W2_9BACI</name>
<dbReference type="SUPFAM" id="SSF50494">
    <property type="entry name" value="Trypsin-like serine proteases"/>
    <property type="match status" value="1"/>
</dbReference>
<dbReference type="SMART" id="SM00228">
    <property type="entry name" value="PDZ"/>
    <property type="match status" value="1"/>
</dbReference>
<feature type="domain" description="Peptidase S55" evidence="3">
    <location>
        <begin position="189"/>
        <end position="428"/>
    </location>
</feature>
<protein>
    <submittedName>
        <fullName evidence="4">SpoIVB peptidase</fullName>
        <ecNumber evidence="4">3.4.21.116</ecNumber>
    </submittedName>
</protein>
<dbReference type="InterPro" id="IPR008763">
    <property type="entry name" value="Peptidase_S55"/>
</dbReference>
<dbReference type="EMBL" id="JASTZU010000041">
    <property type="protein sequence ID" value="MDL4841602.1"/>
    <property type="molecule type" value="Genomic_DNA"/>
</dbReference>
<dbReference type="RefSeq" id="WP_285932884.1">
    <property type="nucleotide sequence ID" value="NZ_JASTZU010000041.1"/>
</dbReference>
<reference evidence="4 5" key="1">
    <citation type="submission" date="2023-06" db="EMBL/GenBank/DDBJ databases">
        <title>Aquibacillus rhizosphaerae LR5S19.</title>
        <authorList>
            <person name="Sun J.-Q."/>
        </authorList>
    </citation>
    <scope>NUCLEOTIDE SEQUENCE [LARGE SCALE GENOMIC DNA]</scope>
    <source>
        <strain evidence="4 5">LR5S19</strain>
    </source>
</reference>
<keyword evidence="1" id="KW-0645">Protease</keyword>
<dbReference type="Gene3D" id="2.30.42.10">
    <property type="match status" value="1"/>
</dbReference>
<dbReference type="EC" id="3.4.21.116" evidence="4"/>
<keyword evidence="1" id="KW-0720">Serine protease</keyword>
<dbReference type="InterPro" id="IPR014219">
    <property type="entry name" value="SpoIVB"/>
</dbReference>
<evidence type="ECO:0000313" key="4">
    <source>
        <dbReference type="EMBL" id="MDL4841602.1"/>
    </source>
</evidence>
<evidence type="ECO:0000256" key="1">
    <source>
        <dbReference type="ARBA" id="ARBA00022825"/>
    </source>
</evidence>
<dbReference type="Proteomes" id="UP001235343">
    <property type="component" value="Unassembled WGS sequence"/>
</dbReference>
<dbReference type="SUPFAM" id="SSF50156">
    <property type="entry name" value="PDZ domain-like"/>
    <property type="match status" value="1"/>
</dbReference>
<comment type="caution">
    <text evidence="4">The sequence shown here is derived from an EMBL/GenBank/DDBJ whole genome shotgun (WGS) entry which is preliminary data.</text>
</comment>
<evidence type="ECO:0000259" key="3">
    <source>
        <dbReference type="PROSITE" id="PS51494"/>
    </source>
</evidence>
<proteinExistence type="predicted"/>
<dbReference type="InterPro" id="IPR009003">
    <property type="entry name" value="Peptidase_S1_PA"/>
</dbReference>
<feature type="region of interest" description="Disordered" evidence="2">
    <location>
        <begin position="261"/>
        <end position="285"/>
    </location>
</feature>
<feature type="compositionally biased region" description="Polar residues" evidence="2">
    <location>
        <begin position="261"/>
        <end position="270"/>
    </location>
</feature>
<keyword evidence="5" id="KW-1185">Reference proteome</keyword>
<dbReference type="GO" id="GO:0016787">
    <property type="term" value="F:hydrolase activity"/>
    <property type="evidence" value="ECO:0007669"/>
    <property type="project" value="UniProtKB-KW"/>
</dbReference>
<dbReference type="InterPro" id="IPR001478">
    <property type="entry name" value="PDZ"/>
</dbReference>